<dbReference type="RefSeq" id="WP_183469035.1">
    <property type="nucleotide sequence ID" value="NZ_JACHVU010000005.1"/>
</dbReference>
<dbReference type="AlphaFoldDB" id="A0A839Q628"/>
<feature type="transmembrane region" description="Helical" evidence="7">
    <location>
        <begin position="315"/>
        <end position="333"/>
    </location>
</feature>
<evidence type="ECO:0000259" key="8">
    <source>
        <dbReference type="PROSITE" id="PS50850"/>
    </source>
</evidence>
<reference evidence="9 10" key="1">
    <citation type="submission" date="2020-08" db="EMBL/GenBank/DDBJ databases">
        <title>The Agave Microbiome: Exploring the role of microbial communities in plant adaptations to desert environments.</title>
        <authorList>
            <person name="Partida-Martinez L.P."/>
        </authorList>
    </citation>
    <scope>NUCLEOTIDE SEQUENCE [LARGE SCALE GENOMIC DNA]</scope>
    <source>
        <strain evidence="9 10">AT2.18</strain>
    </source>
</reference>
<dbReference type="Pfam" id="PF07690">
    <property type="entry name" value="MFS_1"/>
    <property type="match status" value="1"/>
</dbReference>
<keyword evidence="2" id="KW-0813">Transport</keyword>
<keyword evidence="5 7" id="KW-1133">Transmembrane helix</keyword>
<dbReference type="PANTHER" id="PTHR42718:SF47">
    <property type="entry name" value="METHYL VIOLOGEN RESISTANCE PROTEIN SMVA"/>
    <property type="match status" value="1"/>
</dbReference>
<name>A0A839Q628_MYCIR</name>
<feature type="transmembrane region" description="Helical" evidence="7">
    <location>
        <begin position="407"/>
        <end position="427"/>
    </location>
</feature>
<dbReference type="InterPro" id="IPR005829">
    <property type="entry name" value="Sugar_transporter_CS"/>
</dbReference>
<evidence type="ECO:0000256" key="2">
    <source>
        <dbReference type="ARBA" id="ARBA00022448"/>
    </source>
</evidence>
<feature type="transmembrane region" description="Helical" evidence="7">
    <location>
        <begin position="21"/>
        <end position="43"/>
    </location>
</feature>
<feature type="transmembrane region" description="Helical" evidence="7">
    <location>
        <begin position="63"/>
        <end position="80"/>
    </location>
</feature>
<evidence type="ECO:0000256" key="1">
    <source>
        <dbReference type="ARBA" id="ARBA00004651"/>
    </source>
</evidence>
<comment type="caution">
    <text evidence="9">The sequence shown here is derived from an EMBL/GenBank/DDBJ whole genome shotgun (WGS) entry which is preliminary data.</text>
</comment>
<dbReference type="InterPro" id="IPR036259">
    <property type="entry name" value="MFS_trans_sf"/>
</dbReference>
<comment type="subcellular location">
    <subcellularLocation>
        <location evidence="1">Cell membrane</location>
        <topology evidence="1">Multi-pass membrane protein</topology>
    </subcellularLocation>
</comment>
<keyword evidence="4 7" id="KW-0812">Transmembrane</keyword>
<feature type="transmembrane region" description="Helical" evidence="7">
    <location>
        <begin position="364"/>
        <end position="386"/>
    </location>
</feature>
<dbReference type="InterPro" id="IPR020846">
    <property type="entry name" value="MFS_dom"/>
</dbReference>
<feature type="transmembrane region" description="Helical" evidence="7">
    <location>
        <begin position="473"/>
        <end position="494"/>
    </location>
</feature>
<dbReference type="PROSITE" id="PS50850">
    <property type="entry name" value="MFS"/>
    <property type="match status" value="1"/>
</dbReference>
<dbReference type="PROSITE" id="PS00216">
    <property type="entry name" value="SUGAR_TRANSPORT_1"/>
    <property type="match status" value="1"/>
</dbReference>
<protein>
    <submittedName>
        <fullName evidence="9">DHA2 family multidrug resistance protein-like MFS transporter</fullName>
    </submittedName>
</protein>
<evidence type="ECO:0000256" key="7">
    <source>
        <dbReference type="SAM" id="Phobius"/>
    </source>
</evidence>
<proteinExistence type="predicted"/>
<feature type="transmembrane region" description="Helical" evidence="7">
    <location>
        <begin position="145"/>
        <end position="167"/>
    </location>
</feature>
<feature type="transmembrane region" description="Helical" evidence="7">
    <location>
        <begin position="274"/>
        <end position="295"/>
    </location>
</feature>
<dbReference type="Gene3D" id="1.20.1720.10">
    <property type="entry name" value="Multidrug resistance protein D"/>
    <property type="match status" value="1"/>
</dbReference>
<dbReference type="EMBL" id="JACHVU010000005">
    <property type="protein sequence ID" value="MBB2991399.1"/>
    <property type="molecule type" value="Genomic_DNA"/>
</dbReference>
<feature type="transmembrane region" description="Helical" evidence="7">
    <location>
        <begin position="340"/>
        <end position="358"/>
    </location>
</feature>
<accession>A0A839Q628</accession>
<dbReference type="InterPro" id="IPR011701">
    <property type="entry name" value="MFS"/>
</dbReference>
<keyword evidence="6 7" id="KW-0472">Membrane</keyword>
<gene>
    <name evidence="9" type="ORF">FHR72_002883</name>
</gene>
<keyword evidence="10" id="KW-1185">Reference proteome</keyword>
<feature type="transmembrane region" description="Helical" evidence="7">
    <location>
        <begin position="236"/>
        <end position="254"/>
    </location>
</feature>
<dbReference type="GO" id="GO:0022857">
    <property type="term" value="F:transmembrane transporter activity"/>
    <property type="evidence" value="ECO:0007669"/>
    <property type="project" value="InterPro"/>
</dbReference>
<evidence type="ECO:0000256" key="5">
    <source>
        <dbReference type="ARBA" id="ARBA00022989"/>
    </source>
</evidence>
<evidence type="ECO:0000256" key="4">
    <source>
        <dbReference type="ARBA" id="ARBA00022692"/>
    </source>
</evidence>
<evidence type="ECO:0000256" key="3">
    <source>
        <dbReference type="ARBA" id="ARBA00022475"/>
    </source>
</evidence>
<dbReference type="CDD" id="cd17321">
    <property type="entry name" value="MFS_MMR_MDR_like"/>
    <property type="match status" value="1"/>
</dbReference>
<sequence length="505" mass="51838">MTTRPRIDVAPVKAGLREWSALAVLMLATVLLAIDGTVLYLAVPALTADIAPSATQMLWIGDVYSFALAGLLVTMGNLADRIGRKRLLLIGSIGFGLASALAAFSTTPEMLIAARVLLGVAGATIMPSTLSIARNLFTDPVQRTTAIAAWTAGATGGAALGPLVGGFLLEHYWWGSVFLINVPLMVLVVIAGIVLIPESKNPARGSLDLISAALSATAIVSIVFAVKHVVGTGLDWSVPITVALGVGAGWAFLLRQRTLSQPLIDVSLFRLPAFSGAVAADTIAIFAFIGVMFFFSQHLQLVMGMTPFQAGLAELPASVATVAVVGIVGYLLTRLGRGRAIAAGLAVSALGLVTLAITEGWSTYWGIGLSLGVIGLGVGAAMTLSTDAVVSAAPAERAGAAASISETAYEFGVALGIAVLGTLHTVLYRARLHIPDNVSATDREALHDSLATATGQLTNAPDLLAEAQHAFTFGVQAVSLVAAALLAVAALVALKVIPSKPEART</sequence>
<feature type="transmembrane region" description="Helical" evidence="7">
    <location>
        <begin position="112"/>
        <end position="133"/>
    </location>
</feature>
<feature type="transmembrane region" description="Helical" evidence="7">
    <location>
        <begin position="87"/>
        <end position="106"/>
    </location>
</feature>
<feature type="domain" description="Major facilitator superfamily (MFS) profile" evidence="8">
    <location>
        <begin position="21"/>
        <end position="501"/>
    </location>
</feature>
<evidence type="ECO:0000313" key="9">
    <source>
        <dbReference type="EMBL" id="MBB2991399.1"/>
    </source>
</evidence>
<evidence type="ECO:0000313" key="10">
    <source>
        <dbReference type="Proteomes" id="UP000550501"/>
    </source>
</evidence>
<dbReference type="PANTHER" id="PTHR42718">
    <property type="entry name" value="MAJOR FACILITATOR SUPERFAMILY MULTIDRUG TRANSPORTER MFSC"/>
    <property type="match status" value="1"/>
</dbReference>
<organism evidence="9 10">
    <name type="scientific">Mycolicibacterium iranicum</name>
    <name type="common">Mycobacterium iranicum</name>
    <dbReference type="NCBI Taxonomy" id="912594"/>
    <lineage>
        <taxon>Bacteria</taxon>
        <taxon>Bacillati</taxon>
        <taxon>Actinomycetota</taxon>
        <taxon>Actinomycetes</taxon>
        <taxon>Mycobacteriales</taxon>
        <taxon>Mycobacteriaceae</taxon>
        <taxon>Mycolicibacterium</taxon>
    </lineage>
</organism>
<dbReference type="SUPFAM" id="SSF103473">
    <property type="entry name" value="MFS general substrate transporter"/>
    <property type="match status" value="1"/>
</dbReference>
<feature type="transmembrane region" description="Helical" evidence="7">
    <location>
        <begin position="209"/>
        <end position="230"/>
    </location>
</feature>
<dbReference type="Proteomes" id="UP000550501">
    <property type="component" value="Unassembled WGS sequence"/>
</dbReference>
<dbReference type="Gene3D" id="1.20.1250.20">
    <property type="entry name" value="MFS general substrate transporter like domains"/>
    <property type="match status" value="1"/>
</dbReference>
<dbReference type="GO" id="GO:0005886">
    <property type="term" value="C:plasma membrane"/>
    <property type="evidence" value="ECO:0007669"/>
    <property type="project" value="UniProtKB-SubCell"/>
</dbReference>
<keyword evidence="3" id="KW-1003">Cell membrane</keyword>
<evidence type="ECO:0000256" key="6">
    <source>
        <dbReference type="ARBA" id="ARBA00023136"/>
    </source>
</evidence>
<feature type="transmembrane region" description="Helical" evidence="7">
    <location>
        <begin position="173"/>
        <end position="197"/>
    </location>
</feature>